<evidence type="ECO:0000256" key="1">
    <source>
        <dbReference type="ARBA" id="ARBA00004141"/>
    </source>
</evidence>
<dbReference type="InterPro" id="IPR051401">
    <property type="entry name" value="GtrA_CellWall_Glycosyl"/>
</dbReference>
<evidence type="ECO:0000256" key="4">
    <source>
        <dbReference type="ARBA" id="ARBA00022989"/>
    </source>
</evidence>
<name>A0A246I945_STEMA</name>
<feature type="transmembrane region" description="Helical" evidence="6">
    <location>
        <begin position="34"/>
        <end position="57"/>
    </location>
</feature>
<organism evidence="8 9">
    <name type="scientific">Stenotrophomonas maltophilia</name>
    <name type="common">Pseudomonas maltophilia</name>
    <name type="synonym">Xanthomonas maltophilia</name>
    <dbReference type="NCBI Taxonomy" id="40324"/>
    <lineage>
        <taxon>Bacteria</taxon>
        <taxon>Pseudomonadati</taxon>
        <taxon>Pseudomonadota</taxon>
        <taxon>Gammaproteobacteria</taxon>
        <taxon>Lysobacterales</taxon>
        <taxon>Lysobacteraceae</taxon>
        <taxon>Stenotrophomonas</taxon>
        <taxon>Stenotrophomonas maltophilia group</taxon>
    </lineage>
</organism>
<comment type="caution">
    <text evidence="8">The sequence shown here is derived from an EMBL/GenBank/DDBJ whole genome shotgun (WGS) entry which is preliminary data.</text>
</comment>
<evidence type="ECO:0000256" key="5">
    <source>
        <dbReference type="ARBA" id="ARBA00023136"/>
    </source>
</evidence>
<comment type="subcellular location">
    <subcellularLocation>
        <location evidence="1">Membrane</location>
        <topology evidence="1">Multi-pass membrane protein</topology>
    </subcellularLocation>
</comment>
<dbReference type="GO" id="GO:0005886">
    <property type="term" value="C:plasma membrane"/>
    <property type="evidence" value="ECO:0007669"/>
    <property type="project" value="TreeGrafter"/>
</dbReference>
<protein>
    <recommendedName>
        <fullName evidence="7">GtrA/DPMS transmembrane domain-containing protein</fullName>
    </recommendedName>
</protein>
<feature type="transmembrane region" description="Helical" evidence="6">
    <location>
        <begin position="103"/>
        <end position="122"/>
    </location>
</feature>
<feature type="transmembrane region" description="Helical" evidence="6">
    <location>
        <begin position="7"/>
        <end position="28"/>
    </location>
</feature>
<evidence type="ECO:0000256" key="6">
    <source>
        <dbReference type="SAM" id="Phobius"/>
    </source>
</evidence>
<evidence type="ECO:0000256" key="3">
    <source>
        <dbReference type="ARBA" id="ARBA00022692"/>
    </source>
</evidence>
<evidence type="ECO:0000259" key="7">
    <source>
        <dbReference type="Pfam" id="PF04138"/>
    </source>
</evidence>
<sequence>MSGRFFRFLISGGTAAAVEYLVFLLIQLSLGERWLILSQTLSFGCGFVASFLLNRSWVFRSSGAMKAELLKYGAIAAFNLVAGNAAMLLLTGPADLDQYISKLLVMGCIAGWNYLIFSKLIFKQQTGKA</sequence>
<accession>A0A246I945</accession>
<reference evidence="8 9" key="1">
    <citation type="submission" date="2017-06" db="EMBL/GenBank/DDBJ databases">
        <authorList>
            <person name="Kim H.J."/>
            <person name="Triplett B.A."/>
        </authorList>
    </citation>
    <scope>NUCLEOTIDE SEQUENCE [LARGE SCALE GENOMIC DNA]</scope>
    <source>
        <strain evidence="8 9">594</strain>
    </source>
</reference>
<dbReference type="PANTHER" id="PTHR38459:SF1">
    <property type="entry name" value="PROPHAGE BACTOPRENOL-LINKED GLUCOSE TRANSLOCASE HOMOLOG"/>
    <property type="match status" value="1"/>
</dbReference>
<comment type="similarity">
    <text evidence="2">Belongs to the GtrA family.</text>
</comment>
<keyword evidence="3 6" id="KW-0812">Transmembrane</keyword>
<dbReference type="Pfam" id="PF04138">
    <property type="entry name" value="GtrA_DPMS_TM"/>
    <property type="match status" value="1"/>
</dbReference>
<proteinExistence type="inferred from homology"/>
<feature type="transmembrane region" description="Helical" evidence="6">
    <location>
        <begin position="69"/>
        <end position="91"/>
    </location>
</feature>
<dbReference type="EMBL" id="NIVX01000067">
    <property type="protein sequence ID" value="OWQ74890.1"/>
    <property type="molecule type" value="Genomic_DNA"/>
</dbReference>
<dbReference type="RefSeq" id="WP_088496879.1">
    <property type="nucleotide sequence ID" value="NZ_CP088244.1"/>
</dbReference>
<gene>
    <name evidence="8" type="ORF">CEE63_09335</name>
</gene>
<keyword evidence="4 6" id="KW-1133">Transmembrane helix</keyword>
<dbReference type="Proteomes" id="UP000197090">
    <property type="component" value="Unassembled WGS sequence"/>
</dbReference>
<dbReference type="GO" id="GO:0000271">
    <property type="term" value="P:polysaccharide biosynthetic process"/>
    <property type="evidence" value="ECO:0007669"/>
    <property type="project" value="InterPro"/>
</dbReference>
<dbReference type="PANTHER" id="PTHR38459">
    <property type="entry name" value="PROPHAGE BACTOPRENOL-LINKED GLUCOSE TRANSLOCASE HOMOLOG"/>
    <property type="match status" value="1"/>
</dbReference>
<feature type="domain" description="GtrA/DPMS transmembrane" evidence="7">
    <location>
        <begin position="7"/>
        <end position="122"/>
    </location>
</feature>
<keyword evidence="5 6" id="KW-0472">Membrane</keyword>
<evidence type="ECO:0000256" key="2">
    <source>
        <dbReference type="ARBA" id="ARBA00009399"/>
    </source>
</evidence>
<dbReference type="AlphaFoldDB" id="A0A246I945"/>
<evidence type="ECO:0000313" key="9">
    <source>
        <dbReference type="Proteomes" id="UP000197090"/>
    </source>
</evidence>
<evidence type="ECO:0000313" key="8">
    <source>
        <dbReference type="EMBL" id="OWQ74890.1"/>
    </source>
</evidence>
<dbReference type="InterPro" id="IPR007267">
    <property type="entry name" value="GtrA_DPMS_TM"/>
</dbReference>